<feature type="transmembrane region" description="Helical" evidence="1">
    <location>
        <begin position="133"/>
        <end position="154"/>
    </location>
</feature>
<accession>A0A6C0JZJ2</accession>
<keyword evidence="1" id="KW-1133">Transmembrane helix</keyword>
<dbReference type="InterPro" id="IPR000326">
    <property type="entry name" value="PAP2/HPO"/>
</dbReference>
<evidence type="ECO:0000313" key="3">
    <source>
        <dbReference type="EMBL" id="QHU10869.1"/>
    </source>
</evidence>
<protein>
    <recommendedName>
        <fullName evidence="2">Phosphatidic acid phosphatase type 2/haloperoxidase domain-containing protein</fullName>
    </recommendedName>
</protein>
<keyword evidence="1" id="KW-0812">Transmembrane</keyword>
<proteinExistence type="predicted"/>
<sequence>MESLYYITKMFDYMGYLGPFILLISTILLLKNKTTLLVYYTIGYVLNSGLNIVLKSLIQDPRPSEDLHIFNASISQGKRIGFDAYGMPSGHAQSAFYSVGFICFALGNPIITAFYLALALNTCYQRVKYKNHTLLQVICGGIVGVTMGFTSHLLSSKKTMGLIKYKKDDNAPL</sequence>
<dbReference type="SUPFAM" id="SSF48317">
    <property type="entry name" value="Acid phosphatase/Vanadium-dependent haloperoxidase"/>
    <property type="match status" value="1"/>
</dbReference>
<dbReference type="GO" id="GO:0042392">
    <property type="term" value="F:sphingosine-1-phosphate phosphatase activity"/>
    <property type="evidence" value="ECO:0007669"/>
    <property type="project" value="TreeGrafter"/>
</dbReference>
<dbReference type="AlphaFoldDB" id="A0A6C0JZJ2"/>
<dbReference type="InterPro" id="IPR036938">
    <property type="entry name" value="PAP2/HPO_sf"/>
</dbReference>
<dbReference type="Gene3D" id="1.20.144.10">
    <property type="entry name" value="Phosphatidic acid phosphatase type 2/haloperoxidase"/>
    <property type="match status" value="1"/>
</dbReference>
<dbReference type="SMART" id="SM00014">
    <property type="entry name" value="acidPPc"/>
    <property type="match status" value="1"/>
</dbReference>
<feature type="transmembrane region" description="Helical" evidence="1">
    <location>
        <begin position="13"/>
        <end position="30"/>
    </location>
</feature>
<dbReference type="PANTHER" id="PTHR14969:SF13">
    <property type="entry name" value="AT30094P"/>
    <property type="match status" value="1"/>
</dbReference>
<dbReference type="PANTHER" id="PTHR14969">
    <property type="entry name" value="SPHINGOSINE-1-PHOSPHATE PHOSPHOHYDROLASE"/>
    <property type="match status" value="1"/>
</dbReference>
<dbReference type="Pfam" id="PF01569">
    <property type="entry name" value="PAP2"/>
    <property type="match status" value="1"/>
</dbReference>
<keyword evidence="1" id="KW-0472">Membrane</keyword>
<evidence type="ECO:0000259" key="2">
    <source>
        <dbReference type="SMART" id="SM00014"/>
    </source>
</evidence>
<name>A0A6C0JZJ2_9ZZZZ</name>
<feature type="transmembrane region" description="Helical" evidence="1">
    <location>
        <begin position="37"/>
        <end position="58"/>
    </location>
</feature>
<evidence type="ECO:0000256" key="1">
    <source>
        <dbReference type="SAM" id="Phobius"/>
    </source>
</evidence>
<feature type="domain" description="Phosphatidic acid phosphatase type 2/haloperoxidase" evidence="2">
    <location>
        <begin position="37"/>
        <end position="152"/>
    </location>
</feature>
<reference evidence="3" key="1">
    <citation type="journal article" date="2020" name="Nature">
        <title>Giant virus diversity and host interactions through global metagenomics.</title>
        <authorList>
            <person name="Schulz F."/>
            <person name="Roux S."/>
            <person name="Paez-Espino D."/>
            <person name="Jungbluth S."/>
            <person name="Walsh D.A."/>
            <person name="Denef V.J."/>
            <person name="McMahon K.D."/>
            <person name="Konstantinidis K.T."/>
            <person name="Eloe-Fadrosh E.A."/>
            <person name="Kyrpides N.C."/>
            <person name="Woyke T."/>
        </authorList>
    </citation>
    <scope>NUCLEOTIDE SEQUENCE</scope>
    <source>
        <strain evidence="3">GVMAG-S-1101165-83</strain>
    </source>
</reference>
<dbReference type="EMBL" id="MN740772">
    <property type="protein sequence ID" value="QHU10869.1"/>
    <property type="molecule type" value="Genomic_DNA"/>
</dbReference>
<feature type="transmembrane region" description="Helical" evidence="1">
    <location>
        <begin position="95"/>
        <end position="121"/>
    </location>
</feature>
<organism evidence="3">
    <name type="scientific">viral metagenome</name>
    <dbReference type="NCBI Taxonomy" id="1070528"/>
    <lineage>
        <taxon>unclassified sequences</taxon>
        <taxon>metagenomes</taxon>
        <taxon>organismal metagenomes</taxon>
    </lineage>
</organism>